<dbReference type="InterPro" id="IPR036812">
    <property type="entry name" value="NAD(P)_OxRdtase_dom_sf"/>
</dbReference>
<evidence type="ECO:0000313" key="2">
    <source>
        <dbReference type="EMBL" id="MBB5039285.1"/>
    </source>
</evidence>
<dbReference type="GO" id="GO:0005829">
    <property type="term" value="C:cytosol"/>
    <property type="evidence" value="ECO:0007669"/>
    <property type="project" value="TreeGrafter"/>
</dbReference>
<proteinExistence type="predicted"/>
<dbReference type="Gene3D" id="3.20.20.100">
    <property type="entry name" value="NADP-dependent oxidoreductase domain"/>
    <property type="match status" value="1"/>
</dbReference>
<evidence type="ECO:0000313" key="3">
    <source>
        <dbReference type="Proteomes" id="UP000534294"/>
    </source>
</evidence>
<feature type="domain" description="NADP-dependent oxidoreductase" evidence="1">
    <location>
        <begin position="16"/>
        <end position="291"/>
    </location>
</feature>
<accession>A0A7W7YNN1</accession>
<dbReference type="AlphaFoldDB" id="A0A7W7YNN1"/>
<dbReference type="EMBL" id="JACHIF010000008">
    <property type="protein sequence ID" value="MBB5039285.1"/>
    <property type="molecule type" value="Genomic_DNA"/>
</dbReference>
<organism evidence="2 3">
    <name type="scientific">Prosthecobacter dejongeii</name>
    <dbReference type="NCBI Taxonomy" id="48465"/>
    <lineage>
        <taxon>Bacteria</taxon>
        <taxon>Pseudomonadati</taxon>
        <taxon>Verrucomicrobiota</taxon>
        <taxon>Verrucomicrobiia</taxon>
        <taxon>Verrucomicrobiales</taxon>
        <taxon>Verrucomicrobiaceae</taxon>
        <taxon>Prosthecobacter</taxon>
    </lineage>
</organism>
<gene>
    <name evidence="2" type="ORF">HNQ64_003557</name>
</gene>
<dbReference type="InterPro" id="IPR023210">
    <property type="entry name" value="NADP_OxRdtase_dom"/>
</dbReference>
<dbReference type="SUPFAM" id="SSF51430">
    <property type="entry name" value="NAD(P)-linked oxidoreductase"/>
    <property type="match status" value="1"/>
</dbReference>
<dbReference type="InterPro" id="IPR050523">
    <property type="entry name" value="AKR_Detox_Biosynth"/>
</dbReference>
<dbReference type="PANTHER" id="PTHR43364">
    <property type="entry name" value="NADH-SPECIFIC METHYLGLYOXAL REDUCTASE-RELATED"/>
    <property type="match status" value="1"/>
</dbReference>
<comment type="caution">
    <text evidence="2">The sequence shown here is derived from an EMBL/GenBank/DDBJ whole genome shotgun (WGS) entry which is preliminary data.</text>
</comment>
<dbReference type="Pfam" id="PF00248">
    <property type="entry name" value="Aldo_ket_red"/>
    <property type="match status" value="1"/>
</dbReference>
<reference evidence="2 3" key="1">
    <citation type="submission" date="2020-08" db="EMBL/GenBank/DDBJ databases">
        <title>Genomic Encyclopedia of Type Strains, Phase IV (KMG-IV): sequencing the most valuable type-strain genomes for metagenomic binning, comparative biology and taxonomic classification.</title>
        <authorList>
            <person name="Goeker M."/>
        </authorList>
    </citation>
    <scope>NUCLEOTIDE SEQUENCE [LARGE SCALE GENOMIC DNA]</scope>
    <source>
        <strain evidence="2 3">DSM 12251</strain>
    </source>
</reference>
<dbReference type="PRINTS" id="PR00069">
    <property type="entry name" value="ALDKETRDTASE"/>
</dbReference>
<dbReference type="Proteomes" id="UP000534294">
    <property type="component" value="Unassembled WGS sequence"/>
</dbReference>
<sequence>MIPRVFLASNSPAFSRLVYGTWRFLDDPATAHSDDLLKRLHACLELGITTLDTAEIYGLYRVEEFIGQTLKKEPGLREKFEIVTKSGIYVPCDFHPDRKVAHYNATAARIVKSAEKSLRLLGTDYLDLLLVHRPDWLTSADETAEGLNRLLKEGKIRSAGVSNYNVHQFDLLNSRMDQPLVTNQIEFSLLHMDPIYDGTADQSQKLGFKPMAWSPLAKGALMSPENPAGARLQKKAAELSAKYGGATLDQLAYAWILAHPSQPLPIIGTNKIERLIATAQAMDIQLEREDWYGLWEAAQGQSIP</sequence>
<dbReference type="RefSeq" id="WP_184210895.1">
    <property type="nucleotide sequence ID" value="NZ_JACHIF010000008.1"/>
</dbReference>
<dbReference type="PANTHER" id="PTHR43364:SF1">
    <property type="entry name" value="OXIDOREDUCTASE YDHF"/>
    <property type="match status" value="1"/>
</dbReference>
<evidence type="ECO:0000259" key="1">
    <source>
        <dbReference type="Pfam" id="PF00248"/>
    </source>
</evidence>
<protein>
    <submittedName>
        <fullName evidence="2">Putative oxidoreductase</fullName>
    </submittedName>
</protein>
<keyword evidence="3" id="KW-1185">Reference proteome</keyword>
<name>A0A7W7YNN1_9BACT</name>
<dbReference type="GO" id="GO:0016491">
    <property type="term" value="F:oxidoreductase activity"/>
    <property type="evidence" value="ECO:0007669"/>
    <property type="project" value="InterPro"/>
</dbReference>
<dbReference type="CDD" id="cd19092">
    <property type="entry name" value="AKR_BsYcsN_EcYdhF-like"/>
    <property type="match status" value="1"/>
</dbReference>
<dbReference type="InterPro" id="IPR020471">
    <property type="entry name" value="AKR"/>
</dbReference>